<evidence type="ECO:0000313" key="2">
    <source>
        <dbReference type="Proteomes" id="UP000198280"/>
    </source>
</evidence>
<keyword evidence="2" id="KW-1185">Reference proteome</keyword>
<dbReference type="EMBL" id="FZOF01000001">
    <property type="protein sequence ID" value="SNR88872.1"/>
    <property type="molecule type" value="Genomic_DNA"/>
</dbReference>
<dbReference type="AlphaFoldDB" id="A0A239A0D5"/>
<organism evidence="1 2">
    <name type="scientific">Actinacidiphila glaucinigra</name>
    <dbReference type="NCBI Taxonomy" id="235986"/>
    <lineage>
        <taxon>Bacteria</taxon>
        <taxon>Bacillati</taxon>
        <taxon>Actinomycetota</taxon>
        <taxon>Actinomycetes</taxon>
        <taxon>Kitasatosporales</taxon>
        <taxon>Streptomycetaceae</taxon>
        <taxon>Actinacidiphila</taxon>
    </lineage>
</organism>
<dbReference type="RefSeq" id="WP_089222040.1">
    <property type="nucleotide sequence ID" value="NZ_FZOF01000001.1"/>
</dbReference>
<evidence type="ECO:0000313" key="1">
    <source>
        <dbReference type="EMBL" id="SNR88872.1"/>
    </source>
</evidence>
<sequence>MAADRLELPPVRLLPEEELARLALAVPLLDRAVRLARWCAPHVTVDAMGELTAQDVPRAVRELGLEEQPDGPADAAQAWGVAVDAGLVDLDIEDEDEDDEEAAAGSVALDEPAGRAVPGAALGRLDAGGPREVLEVWLAALDTALAEAATPDLDGLLEELGPDGEVDLGSLDWDPEEEAEFLDGALANLYLFTAMEDSGGDAKDAVPLPVLAASLVVPEDVEEPSDALLEDVTEVMMRLDEHFRLLTTIGLLEYQPLDEALIEEAESEDDGPAETAAVFPEEIGPEEVSRYGLVRLTPLGVYGVRSRMADAGMHAPVAGDLAGEPAAVLLEALFQYPDQIARREADAWLGNRKPYDAARELLEAARGEDRNAPGRRLVAQQTLSLLGDEAEPALREVLADRQLGGLARVWLTEREAADVPAPDEDMIFWLTVDTIAAQLDADDDPELLRELVTDLVARHDGFFTAAWRVDHPATADVLEAMGRIHPDKRLAKEARKAAFKARSAGTAAP</sequence>
<protein>
    <submittedName>
        <fullName evidence="1">Uncharacterized protein</fullName>
    </submittedName>
</protein>
<reference evidence="1 2" key="1">
    <citation type="submission" date="2017-06" db="EMBL/GenBank/DDBJ databases">
        <authorList>
            <person name="Kim H.J."/>
            <person name="Triplett B.A."/>
        </authorList>
    </citation>
    <scope>NUCLEOTIDE SEQUENCE [LARGE SCALE GENOMIC DNA]</scope>
    <source>
        <strain evidence="1 2">CGMCC 4.1858</strain>
    </source>
</reference>
<proteinExistence type="predicted"/>
<dbReference type="Proteomes" id="UP000198280">
    <property type="component" value="Unassembled WGS sequence"/>
</dbReference>
<name>A0A239A0D5_9ACTN</name>
<gene>
    <name evidence="1" type="ORF">SAMN05216252_101685</name>
</gene>
<dbReference type="OrthoDB" id="3848264at2"/>
<accession>A0A239A0D5</accession>